<evidence type="ECO:0000313" key="3">
    <source>
        <dbReference type="EMBL" id="GMR33137.1"/>
    </source>
</evidence>
<feature type="chain" id="PRO_5042983261" evidence="2">
    <location>
        <begin position="20"/>
        <end position="182"/>
    </location>
</feature>
<name>A0AAN5C7V6_9BILA</name>
<feature type="compositionally biased region" description="Low complexity" evidence="1">
    <location>
        <begin position="90"/>
        <end position="103"/>
    </location>
</feature>
<feature type="region of interest" description="Disordered" evidence="1">
    <location>
        <begin position="126"/>
        <end position="163"/>
    </location>
</feature>
<feature type="compositionally biased region" description="Low complexity" evidence="1">
    <location>
        <begin position="153"/>
        <end position="163"/>
    </location>
</feature>
<evidence type="ECO:0000256" key="2">
    <source>
        <dbReference type="SAM" id="SignalP"/>
    </source>
</evidence>
<keyword evidence="4" id="KW-1185">Reference proteome</keyword>
<feature type="signal peptide" evidence="2">
    <location>
        <begin position="1"/>
        <end position="19"/>
    </location>
</feature>
<proteinExistence type="predicted"/>
<reference evidence="4" key="1">
    <citation type="submission" date="2022-10" db="EMBL/GenBank/DDBJ databases">
        <title>Genome assembly of Pristionchus species.</title>
        <authorList>
            <person name="Yoshida K."/>
            <person name="Sommer R.J."/>
        </authorList>
    </citation>
    <scope>NUCLEOTIDE SEQUENCE [LARGE SCALE GENOMIC DNA]</scope>
    <source>
        <strain evidence="4">RS5460</strain>
    </source>
</reference>
<gene>
    <name evidence="3" type="ORF">PMAYCL1PPCAC_03332</name>
</gene>
<keyword evidence="2" id="KW-0732">Signal</keyword>
<accession>A0AAN5C7V6</accession>
<feature type="compositionally biased region" description="Polar residues" evidence="1">
    <location>
        <begin position="126"/>
        <end position="146"/>
    </location>
</feature>
<sequence>MRMLLLLPLLIALFGYSLARNFPYSVDKVKRQVTQQSSSTNCVTTNGRQTCTVCTNGNCQTTDGNGEDSGHATSTSHKFPAASNGQGDVSRQSTSTSRSCSNNNGQVTCTECNNGVCHTTSNGQQQALGSVTSTGPRESLRSSAPNDNRKVSEQSTSSSRSCTTTNGVRTCTVCVNGSCHTE</sequence>
<protein>
    <submittedName>
        <fullName evidence="3">Uncharacterized protein</fullName>
    </submittedName>
</protein>
<feature type="region of interest" description="Disordered" evidence="1">
    <location>
        <begin position="64"/>
        <end position="103"/>
    </location>
</feature>
<dbReference type="AlphaFoldDB" id="A0AAN5C7V6"/>
<feature type="compositionally biased region" description="Polar residues" evidence="1">
    <location>
        <begin position="71"/>
        <end position="89"/>
    </location>
</feature>
<evidence type="ECO:0000313" key="4">
    <source>
        <dbReference type="Proteomes" id="UP001328107"/>
    </source>
</evidence>
<comment type="caution">
    <text evidence="3">The sequence shown here is derived from an EMBL/GenBank/DDBJ whole genome shotgun (WGS) entry which is preliminary data.</text>
</comment>
<organism evidence="3 4">
    <name type="scientific">Pristionchus mayeri</name>
    <dbReference type="NCBI Taxonomy" id="1317129"/>
    <lineage>
        <taxon>Eukaryota</taxon>
        <taxon>Metazoa</taxon>
        <taxon>Ecdysozoa</taxon>
        <taxon>Nematoda</taxon>
        <taxon>Chromadorea</taxon>
        <taxon>Rhabditida</taxon>
        <taxon>Rhabditina</taxon>
        <taxon>Diplogasteromorpha</taxon>
        <taxon>Diplogasteroidea</taxon>
        <taxon>Neodiplogasteridae</taxon>
        <taxon>Pristionchus</taxon>
    </lineage>
</organism>
<evidence type="ECO:0000256" key="1">
    <source>
        <dbReference type="SAM" id="MobiDB-lite"/>
    </source>
</evidence>
<dbReference type="Proteomes" id="UP001328107">
    <property type="component" value="Unassembled WGS sequence"/>
</dbReference>
<dbReference type="EMBL" id="BTRK01000001">
    <property type="protein sequence ID" value="GMR33137.1"/>
    <property type="molecule type" value="Genomic_DNA"/>
</dbReference>